<proteinExistence type="predicted"/>
<name>A0A1L3SXN0_9HYPH</name>
<dbReference type="Proteomes" id="UP000182840">
    <property type="component" value="Chromosome"/>
</dbReference>
<sequence length="73" mass="8592">MNMDEAISILGINNTYTPIRNMATALSLHSWNNTEADEQRLAAAKYVLRRWTAYQLECNERRPRPRIERFAHT</sequence>
<dbReference type="KEGG" id="meso:BSQ44_24285"/>
<dbReference type="AlphaFoldDB" id="A0A1L3SXN0"/>
<evidence type="ECO:0000313" key="1">
    <source>
        <dbReference type="EMBL" id="APH74140.1"/>
    </source>
</evidence>
<evidence type="ECO:0000313" key="2">
    <source>
        <dbReference type="Proteomes" id="UP000182840"/>
    </source>
</evidence>
<dbReference type="RefSeq" id="WP_072607602.1">
    <property type="nucleotide sequence ID" value="NZ_CP018171.1"/>
</dbReference>
<dbReference type="STRING" id="1670800.BSQ44_24285"/>
<reference evidence="2" key="1">
    <citation type="submission" date="2016-11" db="EMBL/GenBank/DDBJ databases">
        <title>Mesorhizobium oceanicum sp. nov., isolated from deep seawater in South China Sea.</title>
        <authorList>
            <person name="Fu G.-Y."/>
        </authorList>
    </citation>
    <scope>NUCLEOTIDE SEQUENCE [LARGE SCALE GENOMIC DNA]</scope>
    <source>
        <strain evidence="2">B7</strain>
    </source>
</reference>
<accession>A0A1L3SXN0</accession>
<organism evidence="1 2">
    <name type="scientific">Aquibium oceanicum</name>
    <dbReference type="NCBI Taxonomy" id="1670800"/>
    <lineage>
        <taxon>Bacteria</taxon>
        <taxon>Pseudomonadati</taxon>
        <taxon>Pseudomonadota</taxon>
        <taxon>Alphaproteobacteria</taxon>
        <taxon>Hyphomicrobiales</taxon>
        <taxon>Phyllobacteriaceae</taxon>
        <taxon>Aquibium</taxon>
    </lineage>
</organism>
<gene>
    <name evidence="1" type="ORF">BSQ44_24285</name>
</gene>
<keyword evidence="2" id="KW-1185">Reference proteome</keyword>
<dbReference type="EMBL" id="CP018171">
    <property type="protein sequence ID" value="APH74140.1"/>
    <property type="molecule type" value="Genomic_DNA"/>
</dbReference>
<protein>
    <submittedName>
        <fullName evidence="1">Uncharacterized protein</fullName>
    </submittedName>
</protein>